<dbReference type="InterPro" id="IPR013785">
    <property type="entry name" value="Aldolase_TIM"/>
</dbReference>
<dbReference type="GO" id="GO:0008299">
    <property type="term" value="P:isoprenoid biosynthetic process"/>
    <property type="evidence" value="ECO:0007669"/>
    <property type="project" value="UniProtKB-KW"/>
</dbReference>
<dbReference type="InterPro" id="IPR000262">
    <property type="entry name" value="FMN-dep_DH"/>
</dbReference>
<evidence type="ECO:0000256" key="9">
    <source>
        <dbReference type="ARBA" id="ARBA00023235"/>
    </source>
</evidence>
<keyword evidence="4" id="KW-0288">FMN</keyword>
<evidence type="ECO:0000313" key="13">
    <source>
        <dbReference type="Proteomes" id="UP000054408"/>
    </source>
</evidence>
<proteinExistence type="inferred from homology"/>
<dbReference type="RefSeq" id="XP_013758513.1">
    <property type="nucleotide sequence ID" value="XM_013903059.1"/>
</dbReference>
<dbReference type="PANTHER" id="PTHR43665">
    <property type="entry name" value="ISOPENTENYL-DIPHOSPHATE DELTA-ISOMERASE"/>
    <property type="match status" value="1"/>
</dbReference>
<keyword evidence="9 12" id="KW-0413">Isomerase</keyword>
<dbReference type="GO" id="GO:0016491">
    <property type="term" value="F:oxidoreductase activity"/>
    <property type="evidence" value="ECO:0007669"/>
    <property type="project" value="InterPro"/>
</dbReference>
<dbReference type="GO" id="GO:0004452">
    <property type="term" value="F:isopentenyl-diphosphate delta-isomerase activity"/>
    <property type="evidence" value="ECO:0007669"/>
    <property type="project" value="InterPro"/>
</dbReference>
<sequence>MFRVVSRTGGSAVVRGLSSAAGCLGSGTGSAASDMDKLEFLLNDDGDALDVLSQRKKDHIDICLNKDVEPAECSLDNYRLPYKALPEIDMNAVSTETKLFDWDIAMPFIVSSMTGGEEHGRTINTNVAKACNKMGVPFGLGSMRIINRYPQMVESFDVKEHAPDVPMFANIGIVQLNYGFGADEIANIIDSVGADGLFIHVNPLQEAVQPEGDVNFAGLLSKLEELLPKISVPVIVKEVGHGMDPESAEALAQIGVKVIDVAGVGGSSWSWIEGYRQPNYDPETNLGYITRDMGLPTDQSIISCRDIEGLQLIAGGGIRNGIQIAKALTLGASYATAAKPFLDASLESADAVEALLRRMQKELQVAMFSTGSATIDELKTVNAIRL</sequence>
<dbReference type="GeneID" id="25564364"/>
<keyword evidence="2" id="KW-0963">Cytoplasm</keyword>
<keyword evidence="13" id="KW-1185">Reference proteome</keyword>
<dbReference type="HAMAP" id="MF_00354">
    <property type="entry name" value="Idi_2"/>
    <property type="match status" value="1"/>
</dbReference>
<dbReference type="CDD" id="cd02811">
    <property type="entry name" value="IDI-2_FMN"/>
    <property type="match status" value="1"/>
</dbReference>
<keyword evidence="3" id="KW-0285">Flavoprotein</keyword>
<evidence type="ECO:0000256" key="2">
    <source>
        <dbReference type="ARBA" id="ARBA00022490"/>
    </source>
</evidence>
<dbReference type="EMBL" id="GL349451">
    <property type="protein sequence ID" value="KNC48396.1"/>
    <property type="molecule type" value="Genomic_DNA"/>
</dbReference>
<dbReference type="OrthoDB" id="25826at2759"/>
<reference evidence="12 13" key="1">
    <citation type="submission" date="2010-05" db="EMBL/GenBank/DDBJ databases">
        <title>The Genome Sequence of Thecamonas trahens ATCC 50062.</title>
        <authorList>
            <consortium name="The Broad Institute Genome Sequencing Platform"/>
            <person name="Russ C."/>
            <person name="Cuomo C."/>
            <person name="Shea T."/>
            <person name="Young S.K."/>
            <person name="Zeng Q."/>
            <person name="Koehrsen M."/>
            <person name="Haas B."/>
            <person name="Borodovsky M."/>
            <person name="Guigo R."/>
            <person name="Alvarado L."/>
            <person name="Berlin A."/>
            <person name="Bochicchio J."/>
            <person name="Borenstein D."/>
            <person name="Chapman S."/>
            <person name="Chen Z."/>
            <person name="Freedman E."/>
            <person name="Gellesch M."/>
            <person name="Goldberg J."/>
            <person name="Griggs A."/>
            <person name="Gujja S."/>
            <person name="Heilman E."/>
            <person name="Heiman D."/>
            <person name="Hepburn T."/>
            <person name="Howarth C."/>
            <person name="Jen D."/>
            <person name="Larson L."/>
            <person name="Mehta T."/>
            <person name="Park D."/>
            <person name="Pearson M."/>
            <person name="Roberts A."/>
            <person name="Saif S."/>
            <person name="Shenoy N."/>
            <person name="Sisk P."/>
            <person name="Stolte C."/>
            <person name="Sykes S."/>
            <person name="Thomson T."/>
            <person name="Walk T."/>
            <person name="White J."/>
            <person name="Yandava C."/>
            <person name="Burger G."/>
            <person name="Gray M.W."/>
            <person name="Holland P.W.H."/>
            <person name="King N."/>
            <person name="Lang F.B.F."/>
            <person name="Roger A.J."/>
            <person name="Ruiz-Trillo I."/>
            <person name="Lander E."/>
            <person name="Nusbaum C."/>
        </authorList>
    </citation>
    <scope>NUCLEOTIDE SEQUENCE [LARGE SCALE GENOMIC DNA]</scope>
    <source>
        <strain evidence="12 13">ATCC 50062</strain>
    </source>
</reference>
<evidence type="ECO:0000313" key="12">
    <source>
        <dbReference type="EMBL" id="KNC48396.1"/>
    </source>
</evidence>
<dbReference type="AlphaFoldDB" id="A0A0L0D8I6"/>
<dbReference type="NCBIfam" id="TIGR02151">
    <property type="entry name" value="IPP_isom_2"/>
    <property type="match status" value="1"/>
</dbReference>
<organism evidence="12 13">
    <name type="scientific">Thecamonas trahens ATCC 50062</name>
    <dbReference type="NCBI Taxonomy" id="461836"/>
    <lineage>
        <taxon>Eukaryota</taxon>
        <taxon>Apusozoa</taxon>
        <taxon>Apusomonadida</taxon>
        <taxon>Apusomonadidae</taxon>
        <taxon>Thecamonas</taxon>
    </lineage>
</organism>
<evidence type="ECO:0000256" key="4">
    <source>
        <dbReference type="ARBA" id="ARBA00022643"/>
    </source>
</evidence>
<evidence type="ECO:0000256" key="10">
    <source>
        <dbReference type="ARBA" id="ARBA00025810"/>
    </source>
</evidence>
<evidence type="ECO:0000256" key="3">
    <source>
        <dbReference type="ARBA" id="ARBA00022630"/>
    </source>
</evidence>
<keyword evidence="7" id="KW-0521">NADP</keyword>
<dbReference type="PANTHER" id="PTHR43665:SF1">
    <property type="entry name" value="ISOPENTENYL-DIPHOSPHATE DELTA-ISOMERASE"/>
    <property type="match status" value="1"/>
</dbReference>
<evidence type="ECO:0000256" key="7">
    <source>
        <dbReference type="ARBA" id="ARBA00022857"/>
    </source>
</evidence>
<dbReference type="Proteomes" id="UP000054408">
    <property type="component" value="Unassembled WGS sequence"/>
</dbReference>
<feature type="domain" description="FMN-dependent dehydrogenase" evidence="11">
    <location>
        <begin position="221"/>
        <end position="380"/>
    </location>
</feature>
<dbReference type="GO" id="GO:0010181">
    <property type="term" value="F:FMN binding"/>
    <property type="evidence" value="ECO:0007669"/>
    <property type="project" value="InterPro"/>
</dbReference>
<dbReference type="Gene3D" id="3.20.20.70">
    <property type="entry name" value="Aldolase class I"/>
    <property type="match status" value="1"/>
</dbReference>
<comment type="subunit">
    <text evidence="10">Homooctamer. Dimer of tetramers.</text>
</comment>
<protein>
    <submittedName>
        <fullName evidence="12">Isopentenyl-diphosphate delta-isomerase, type 2</fullName>
    </submittedName>
</protein>
<dbReference type="Pfam" id="PF01070">
    <property type="entry name" value="FMN_dh"/>
    <property type="match status" value="1"/>
</dbReference>
<dbReference type="SUPFAM" id="SSF51395">
    <property type="entry name" value="FMN-linked oxidoreductases"/>
    <property type="match status" value="1"/>
</dbReference>
<dbReference type="eggNOG" id="ENOG502QTHT">
    <property type="taxonomic scope" value="Eukaryota"/>
</dbReference>
<dbReference type="GO" id="GO:0046872">
    <property type="term" value="F:metal ion binding"/>
    <property type="evidence" value="ECO:0007669"/>
    <property type="project" value="UniProtKB-KW"/>
</dbReference>
<evidence type="ECO:0000256" key="8">
    <source>
        <dbReference type="ARBA" id="ARBA00023229"/>
    </source>
</evidence>
<evidence type="ECO:0000259" key="11">
    <source>
        <dbReference type="Pfam" id="PF01070"/>
    </source>
</evidence>
<evidence type="ECO:0000256" key="1">
    <source>
        <dbReference type="ARBA" id="ARBA00001917"/>
    </source>
</evidence>
<keyword evidence="8" id="KW-0414">Isoprene biosynthesis</keyword>
<comment type="cofactor">
    <cofactor evidence="1">
        <name>FMN</name>
        <dbReference type="ChEBI" id="CHEBI:58210"/>
    </cofactor>
</comment>
<dbReference type="PIRSF" id="PIRSF003314">
    <property type="entry name" value="IPP_isomerase"/>
    <property type="match status" value="1"/>
</dbReference>
<evidence type="ECO:0000256" key="6">
    <source>
        <dbReference type="ARBA" id="ARBA00022842"/>
    </source>
</evidence>
<gene>
    <name evidence="12" type="ORF">AMSG_04845</name>
</gene>
<keyword evidence="6" id="KW-0460">Magnesium</keyword>
<dbReference type="OMA" id="WDWGIPT"/>
<name>A0A0L0D8I6_THETB</name>
<evidence type="ECO:0000256" key="5">
    <source>
        <dbReference type="ARBA" id="ARBA00022723"/>
    </source>
</evidence>
<accession>A0A0L0D8I6</accession>
<dbReference type="InterPro" id="IPR011179">
    <property type="entry name" value="IPdP_isomerase"/>
</dbReference>
<keyword evidence="5" id="KW-0479">Metal-binding</keyword>